<dbReference type="Pfam" id="PF26604">
    <property type="entry name" value="CBU_0592"/>
    <property type="match status" value="1"/>
</dbReference>
<accession>A0ABP8YIB7</accession>
<keyword evidence="4" id="KW-1185">Reference proteome</keyword>
<feature type="domain" description="CBU-0592-like" evidence="2">
    <location>
        <begin position="10"/>
        <end position="83"/>
    </location>
</feature>
<feature type="transmembrane region" description="Helical" evidence="1">
    <location>
        <begin position="6"/>
        <end position="27"/>
    </location>
</feature>
<organism evidence="3 4">
    <name type="scientific">Isoptericola chiayiensis</name>
    <dbReference type="NCBI Taxonomy" id="579446"/>
    <lineage>
        <taxon>Bacteria</taxon>
        <taxon>Bacillati</taxon>
        <taxon>Actinomycetota</taxon>
        <taxon>Actinomycetes</taxon>
        <taxon>Micrococcales</taxon>
        <taxon>Promicromonosporaceae</taxon>
        <taxon>Isoptericola</taxon>
    </lineage>
</organism>
<dbReference type="Proteomes" id="UP001500956">
    <property type="component" value="Unassembled WGS sequence"/>
</dbReference>
<gene>
    <name evidence="3" type="ORF">GCM10023216_21630</name>
</gene>
<protein>
    <recommendedName>
        <fullName evidence="2">CBU-0592-like domain-containing protein</fullName>
    </recommendedName>
</protein>
<keyword evidence="1" id="KW-0812">Transmembrane</keyword>
<dbReference type="NCBIfam" id="NF047864">
    <property type="entry name" value="CBU_0592_membra"/>
    <property type="match status" value="1"/>
</dbReference>
<proteinExistence type="predicted"/>
<dbReference type="RefSeq" id="WP_216648133.1">
    <property type="nucleotide sequence ID" value="NZ_BAABID010000009.1"/>
</dbReference>
<reference evidence="4" key="1">
    <citation type="journal article" date="2019" name="Int. J. Syst. Evol. Microbiol.">
        <title>The Global Catalogue of Microorganisms (GCM) 10K type strain sequencing project: providing services to taxonomists for standard genome sequencing and annotation.</title>
        <authorList>
            <consortium name="The Broad Institute Genomics Platform"/>
            <consortium name="The Broad Institute Genome Sequencing Center for Infectious Disease"/>
            <person name="Wu L."/>
            <person name="Ma J."/>
        </authorList>
    </citation>
    <scope>NUCLEOTIDE SEQUENCE [LARGE SCALE GENOMIC DNA]</scope>
    <source>
        <strain evidence="4">JCM 18063</strain>
    </source>
</reference>
<comment type="caution">
    <text evidence="3">The sequence shown here is derived from an EMBL/GenBank/DDBJ whole genome shotgun (WGS) entry which is preliminary data.</text>
</comment>
<evidence type="ECO:0000313" key="4">
    <source>
        <dbReference type="Proteomes" id="UP001500956"/>
    </source>
</evidence>
<keyword evidence="1" id="KW-1133">Transmembrane helix</keyword>
<evidence type="ECO:0000313" key="3">
    <source>
        <dbReference type="EMBL" id="GAA4729745.1"/>
    </source>
</evidence>
<evidence type="ECO:0000256" key="1">
    <source>
        <dbReference type="SAM" id="Phobius"/>
    </source>
</evidence>
<name>A0ABP8YIB7_9MICO</name>
<sequence length="132" mass="14135">MSHALMFVITALGWVGALVGLVAYAMVSQGRWSPNSLQFQLANLCATSLMFLVAAVNGVWPSVAANIAWMVIGAQALLVIAKARRKARPRLRPVHLPLVESPLPGMTAPVVEHREVRPAAAHADLRVVAGLR</sequence>
<dbReference type="EMBL" id="BAABID010000009">
    <property type="protein sequence ID" value="GAA4729745.1"/>
    <property type="molecule type" value="Genomic_DNA"/>
</dbReference>
<feature type="transmembrane region" description="Helical" evidence="1">
    <location>
        <begin position="66"/>
        <end position="83"/>
    </location>
</feature>
<keyword evidence="1" id="KW-0472">Membrane</keyword>
<dbReference type="InterPro" id="IPR058058">
    <property type="entry name" value="CBU_0592-like"/>
</dbReference>
<evidence type="ECO:0000259" key="2">
    <source>
        <dbReference type="Pfam" id="PF26604"/>
    </source>
</evidence>